<dbReference type="PRINTS" id="PR01301">
    <property type="entry name" value="RGSPROTEIN"/>
</dbReference>
<dbReference type="InterPro" id="IPR044926">
    <property type="entry name" value="RGS_subdomain_2"/>
</dbReference>
<keyword evidence="1" id="KW-0734">Signal transduction inhibitor</keyword>
<dbReference type="SMART" id="SM00224">
    <property type="entry name" value="GGL"/>
    <property type="match status" value="1"/>
</dbReference>
<dbReference type="Pfam" id="PF00610">
    <property type="entry name" value="DEP"/>
    <property type="match status" value="1"/>
</dbReference>
<dbReference type="SMR" id="A0A482X356"/>
<dbReference type="GO" id="GO:0005737">
    <property type="term" value="C:cytoplasm"/>
    <property type="evidence" value="ECO:0007669"/>
    <property type="project" value="TreeGrafter"/>
</dbReference>
<dbReference type="PROSITE" id="PS50132">
    <property type="entry name" value="RGS"/>
    <property type="match status" value="1"/>
</dbReference>
<dbReference type="SUPFAM" id="SSF46785">
    <property type="entry name" value="Winged helix' DNA-binding domain"/>
    <property type="match status" value="1"/>
</dbReference>
<dbReference type="PANTHER" id="PTHR45746">
    <property type="entry name" value="LP21163P"/>
    <property type="match status" value="1"/>
</dbReference>
<evidence type="ECO:0000313" key="7">
    <source>
        <dbReference type="EMBL" id="RZF40046.1"/>
    </source>
</evidence>
<sequence length="506" mass="58142">MVTMSSDKAAARRKQDSSSNNGGHNITQQQQQNQPHTPNSDDTPNHLVYKKMGHIVEKMQDESTGVPVRTVKSFMSKIPSVFTGTVVLYFLLQFNNLDIEDQSEALHLGHLMAAHGYFFPIDDHMLTVKNDNTFYRFQTPYFWPSNSWEPENTDYAVYLCKRTMQNKTRLELADYEAESLARLQKMFSRKWEFIFMQAEAQSKVDKKRDKLERKVLDSQERAFWDVHRPMPGCVNTTELDIKKACRMNKPPAAVKVGGEGGGGGGGSMAATGSSAASNQDTVATVEALKKEIATLKQRLDRRNFKVSKVAESYLAYFEQYVEYDPFFTPPEISNPWVTDNPDLWEQERQAKEISARRVKRWAFSLQELLADPVGREHFVKFLDKEFSGENLKFWESVQELKALPQRDVQERVTEIWAEYLAPDASCPVNVDSHSHELTKRNMQHPDRWSFDTAAAHVYHLMKSDSYSRYLRSEMYKDFLNGSKKKSSMKGIRSIVSFSTRKDTPAT</sequence>
<feature type="domain" description="RGS" evidence="5">
    <location>
        <begin position="364"/>
        <end position="479"/>
    </location>
</feature>
<dbReference type="Gene3D" id="1.10.10.10">
    <property type="entry name" value="Winged helix-like DNA-binding domain superfamily/Winged helix DNA-binding domain"/>
    <property type="match status" value="1"/>
</dbReference>
<protein>
    <recommendedName>
        <fullName evidence="9">RGS domain-containing protein</fullName>
    </recommendedName>
</protein>
<dbReference type="InterPro" id="IPR015898">
    <property type="entry name" value="G-protein_gamma-like_dom"/>
</dbReference>
<evidence type="ECO:0000256" key="2">
    <source>
        <dbReference type="SAM" id="Coils"/>
    </source>
</evidence>
<dbReference type="SMART" id="SM00049">
    <property type="entry name" value="DEP"/>
    <property type="match status" value="1"/>
</dbReference>
<dbReference type="GO" id="GO:0009968">
    <property type="term" value="P:negative regulation of signal transduction"/>
    <property type="evidence" value="ECO:0007669"/>
    <property type="project" value="UniProtKB-KW"/>
</dbReference>
<keyword evidence="8" id="KW-1185">Reference proteome</keyword>
<reference evidence="7 8" key="1">
    <citation type="journal article" date="2017" name="Gigascience">
        <title>Genome sequence of the small brown planthopper, Laodelphax striatellus.</title>
        <authorList>
            <person name="Zhu J."/>
            <person name="Jiang F."/>
            <person name="Wang X."/>
            <person name="Yang P."/>
            <person name="Bao Y."/>
            <person name="Zhao W."/>
            <person name="Wang W."/>
            <person name="Lu H."/>
            <person name="Wang Q."/>
            <person name="Cui N."/>
            <person name="Li J."/>
            <person name="Chen X."/>
            <person name="Luo L."/>
            <person name="Yu J."/>
            <person name="Kang L."/>
            <person name="Cui F."/>
        </authorList>
    </citation>
    <scope>NUCLEOTIDE SEQUENCE [LARGE SCALE GENOMIC DNA]</scope>
    <source>
        <strain evidence="7">Lst14</strain>
    </source>
</reference>
<feature type="compositionally biased region" description="Low complexity" evidence="3">
    <location>
        <begin position="20"/>
        <end position="38"/>
    </location>
</feature>
<dbReference type="GO" id="GO:0005096">
    <property type="term" value="F:GTPase activator activity"/>
    <property type="evidence" value="ECO:0007669"/>
    <property type="project" value="TreeGrafter"/>
</dbReference>
<dbReference type="InterPro" id="IPR047016">
    <property type="entry name" value="RGS6/7/9/11"/>
</dbReference>
<organism evidence="7 8">
    <name type="scientific">Laodelphax striatellus</name>
    <name type="common">Small brown planthopper</name>
    <name type="synonym">Delphax striatella</name>
    <dbReference type="NCBI Taxonomy" id="195883"/>
    <lineage>
        <taxon>Eukaryota</taxon>
        <taxon>Metazoa</taxon>
        <taxon>Ecdysozoa</taxon>
        <taxon>Arthropoda</taxon>
        <taxon>Hexapoda</taxon>
        <taxon>Insecta</taxon>
        <taxon>Pterygota</taxon>
        <taxon>Neoptera</taxon>
        <taxon>Paraneoptera</taxon>
        <taxon>Hemiptera</taxon>
        <taxon>Auchenorrhyncha</taxon>
        <taxon>Fulgoroidea</taxon>
        <taxon>Delphacidae</taxon>
        <taxon>Criomorphinae</taxon>
        <taxon>Laodelphax</taxon>
    </lineage>
</organism>
<dbReference type="FunFam" id="1.10.1240.60:FF:000001">
    <property type="entry name" value="Regulator of G-protein signaling 6"/>
    <property type="match status" value="1"/>
</dbReference>
<dbReference type="InterPro" id="IPR000591">
    <property type="entry name" value="DEP_dom"/>
</dbReference>
<dbReference type="GO" id="GO:0007186">
    <property type="term" value="P:G protein-coupled receptor signaling pathway"/>
    <property type="evidence" value="ECO:0007669"/>
    <property type="project" value="InterPro"/>
</dbReference>
<dbReference type="SUPFAM" id="SSF48097">
    <property type="entry name" value="Regulator of G-protein signaling, RGS"/>
    <property type="match status" value="1"/>
</dbReference>
<accession>A0A482X356</accession>
<keyword evidence="2" id="KW-0175">Coiled coil</keyword>
<evidence type="ECO:0000313" key="8">
    <source>
        <dbReference type="Proteomes" id="UP000291343"/>
    </source>
</evidence>
<dbReference type="GO" id="GO:0043005">
    <property type="term" value="C:neuron projection"/>
    <property type="evidence" value="ECO:0007669"/>
    <property type="project" value="TreeGrafter"/>
</dbReference>
<dbReference type="STRING" id="195883.A0A482X356"/>
<dbReference type="PROSITE" id="PS50058">
    <property type="entry name" value="G_PROTEIN_GAMMA"/>
    <property type="match status" value="1"/>
</dbReference>
<feature type="domain" description="G protein gamma" evidence="4">
    <location>
        <begin position="281"/>
        <end position="341"/>
    </location>
</feature>
<dbReference type="Gene3D" id="1.10.167.10">
    <property type="entry name" value="Regulator of G-protein Signalling 4, domain 2"/>
    <property type="match status" value="1"/>
</dbReference>
<evidence type="ECO:0000259" key="4">
    <source>
        <dbReference type="PROSITE" id="PS50058"/>
    </source>
</evidence>
<dbReference type="SUPFAM" id="SSF48670">
    <property type="entry name" value="Transducin (heterotrimeric G protein), gamma chain"/>
    <property type="match status" value="1"/>
</dbReference>
<proteinExistence type="predicted"/>
<dbReference type="Pfam" id="PF18148">
    <property type="entry name" value="RGS_DHEX"/>
    <property type="match status" value="1"/>
</dbReference>
<feature type="coiled-coil region" evidence="2">
    <location>
        <begin position="278"/>
        <end position="305"/>
    </location>
</feature>
<dbReference type="PROSITE" id="PS50186">
    <property type="entry name" value="DEP"/>
    <property type="match status" value="1"/>
</dbReference>
<gene>
    <name evidence="7" type="ORF">LSTR_LSTR002449</name>
</gene>
<evidence type="ECO:0000256" key="3">
    <source>
        <dbReference type="SAM" id="MobiDB-lite"/>
    </source>
</evidence>
<dbReference type="InterPro" id="IPR036284">
    <property type="entry name" value="GGL_sf"/>
</dbReference>
<dbReference type="SMART" id="SM01224">
    <property type="entry name" value="G_gamma"/>
    <property type="match status" value="1"/>
</dbReference>
<dbReference type="AlphaFoldDB" id="A0A482X356"/>
<dbReference type="InterPro" id="IPR036305">
    <property type="entry name" value="RGS_sf"/>
</dbReference>
<evidence type="ECO:0000259" key="6">
    <source>
        <dbReference type="PROSITE" id="PS50186"/>
    </source>
</evidence>
<evidence type="ECO:0008006" key="9">
    <source>
        <dbReference type="Google" id="ProtNLM"/>
    </source>
</evidence>
<dbReference type="InterPro" id="IPR040759">
    <property type="entry name" value="RGS_DHEX"/>
</dbReference>
<dbReference type="InterPro" id="IPR034483">
    <property type="entry name" value="RGS_Egl-10"/>
</dbReference>
<feature type="region of interest" description="Disordered" evidence="3">
    <location>
        <begin position="1"/>
        <end position="46"/>
    </location>
</feature>
<dbReference type="EMBL" id="QKKF02019433">
    <property type="protein sequence ID" value="RZF40046.1"/>
    <property type="molecule type" value="Genomic_DNA"/>
</dbReference>
<dbReference type="InterPro" id="IPR036390">
    <property type="entry name" value="WH_DNA-bd_sf"/>
</dbReference>
<dbReference type="CDD" id="cd08705">
    <property type="entry name" value="RGS_R7-like"/>
    <property type="match status" value="1"/>
</dbReference>
<dbReference type="FunFam" id="1.10.10.10:FF:000162">
    <property type="entry name" value="Regulator of G-protein signaling 6"/>
    <property type="match status" value="1"/>
</dbReference>
<dbReference type="GO" id="GO:0008277">
    <property type="term" value="P:regulation of G protein-coupled receptor signaling pathway"/>
    <property type="evidence" value="ECO:0007669"/>
    <property type="project" value="InterPro"/>
</dbReference>
<comment type="caution">
    <text evidence="7">The sequence shown here is derived from an EMBL/GenBank/DDBJ whole genome shotgun (WGS) entry which is preliminary data.</text>
</comment>
<dbReference type="Gene3D" id="1.10.1240.60">
    <property type="match status" value="1"/>
</dbReference>
<dbReference type="CDD" id="cd00068">
    <property type="entry name" value="GGL"/>
    <property type="match status" value="1"/>
</dbReference>
<dbReference type="Proteomes" id="UP000291343">
    <property type="component" value="Unassembled WGS sequence"/>
</dbReference>
<dbReference type="Pfam" id="PF00631">
    <property type="entry name" value="G-gamma"/>
    <property type="match status" value="1"/>
</dbReference>
<dbReference type="Gene3D" id="4.10.260.10">
    <property type="entry name" value="Transducin (heterotrimeric G protein), gamma chain"/>
    <property type="match status" value="1"/>
</dbReference>
<dbReference type="InterPro" id="IPR047017">
    <property type="entry name" value="RGS6/7/9/11_DHEX_sf"/>
</dbReference>
<evidence type="ECO:0000256" key="1">
    <source>
        <dbReference type="ARBA" id="ARBA00022700"/>
    </source>
</evidence>
<dbReference type="CDD" id="cd04450">
    <property type="entry name" value="DEP_RGS7-like"/>
    <property type="match status" value="1"/>
</dbReference>
<dbReference type="SMART" id="SM00315">
    <property type="entry name" value="RGS"/>
    <property type="match status" value="1"/>
</dbReference>
<dbReference type="GO" id="GO:0035556">
    <property type="term" value="P:intracellular signal transduction"/>
    <property type="evidence" value="ECO:0007669"/>
    <property type="project" value="InterPro"/>
</dbReference>
<dbReference type="OrthoDB" id="196547at2759"/>
<dbReference type="PANTHER" id="PTHR45746:SF6">
    <property type="entry name" value="LP21163P"/>
    <property type="match status" value="1"/>
</dbReference>
<feature type="domain" description="DEP" evidence="6">
    <location>
        <begin position="62"/>
        <end position="139"/>
    </location>
</feature>
<dbReference type="InterPro" id="IPR036388">
    <property type="entry name" value="WH-like_DNA-bd_sf"/>
</dbReference>
<dbReference type="InParanoid" id="A0A482X356"/>
<dbReference type="FunCoup" id="A0A482X356">
    <property type="interactions" value="152"/>
</dbReference>
<dbReference type="InterPro" id="IPR016137">
    <property type="entry name" value="RGS"/>
</dbReference>
<evidence type="ECO:0000259" key="5">
    <source>
        <dbReference type="PROSITE" id="PS50132"/>
    </source>
</evidence>
<name>A0A482X356_LAOST</name>
<dbReference type="Pfam" id="PF00615">
    <property type="entry name" value="RGS"/>
    <property type="match status" value="1"/>
</dbReference>